<feature type="domain" description="PAC" evidence="2">
    <location>
        <begin position="149"/>
        <end position="201"/>
    </location>
</feature>
<dbReference type="InterPro" id="IPR029787">
    <property type="entry name" value="Nucleotide_cyclase"/>
</dbReference>
<organism evidence="5 6">
    <name type="scientific">Halovulum marinum</name>
    <dbReference type="NCBI Taxonomy" id="2662447"/>
    <lineage>
        <taxon>Bacteria</taxon>
        <taxon>Pseudomonadati</taxon>
        <taxon>Pseudomonadota</taxon>
        <taxon>Alphaproteobacteria</taxon>
        <taxon>Rhodobacterales</taxon>
        <taxon>Paracoccaceae</taxon>
        <taxon>Halovulum</taxon>
    </lineage>
</organism>
<dbReference type="NCBIfam" id="TIGR00229">
    <property type="entry name" value="sensory_box"/>
    <property type="match status" value="1"/>
</dbReference>
<dbReference type="SUPFAM" id="SSF55073">
    <property type="entry name" value="Nucleotide cyclase"/>
    <property type="match status" value="1"/>
</dbReference>
<dbReference type="GO" id="GO:0003824">
    <property type="term" value="F:catalytic activity"/>
    <property type="evidence" value="ECO:0007669"/>
    <property type="project" value="UniProtKB-ARBA"/>
</dbReference>
<dbReference type="InterPro" id="IPR035919">
    <property type="entry name" value="EAL_sf"/>
</dbReference>
<reference evidence="5 6" key="1">
    <citation type="submission" date="2019-10" db="EMBL/GenBank/DDBJ databases">
        <title>Cognatihalovulum marinum gen. nov. sp. nov., a new member of the family Rhodobacteraceae isolated from deep seawater of the Northwest Indian Ocean.</title>
        <authorList>
            <person name="Ruan C."/>
            <person name="Wang J."/>
            <person name="Zheng X."/>
            <person name="Song L."/>
            <person name="Zhu Y."/>
            <person name="Huang Y."/>
            <person name="Lu Z."/>
            <person name="Du W."/>
            <person name="Huang L."/>
            <person name="Dai X."/>
        </authorList>
    </citation>
    <scope>NUCLEOTIDE SEQUENCE [LARGE SCALE GENOMIC DNA]</scope>
    <source>
        <strain evidence="5 6">2CG4</strain>
    </source>
</reference>
<feature type="region of interest" description="Disordered" evidence="1">
    <location>
        <begin position="1"/>
        <end position="31"/>
    </location>
</feature>
<evidence type="ECO:0000259" key="4">
    <source>
        <dbReference type="PROSITE" id="PS50887"/>
    </source>
</evidence>
<proteinExistence type="predicted"/>
<dbReference type="Pfam" id="PF00563">
    <property type="entry name" value="EAL"/>
    <property type="match status" value="1"/>
</dbReference>
<dbReference type="Gene3D" id="3.30.70.270">
    <property type="match status" value="1"/>
</dbReference>
<dbReference type="Pfam" id="PF12860">
    <property type="entry name" value="PAS_7"/>
    <property type="match status" value="1"/>
</dbReference>
<dbReference type="EMBL" id="WIND01000002">
    <property type="protein sequence ID" value="MSU88694.1"/>
    <property type="molecule type" value="Genomic_DNA"/>
</dbReference>
<dbReference type="InterPro" id="IPR035965">
    <property type="entry name" value="PAS-like_dom_sf"/>
</dbReference>
<evidence type="ECO:0000259" key="2">
    <source>
        <dbReference type="PROSITE" id="PS50113"/>
    </source>
</evidence>
<dbReference type="Proteomes" id="UP000474957">
    <property type="component" value="Unassembled WGS sequence"/>
</dbReference>
<evidence type="ECO:0000313" key="5">
    <source>
        <dbReference type="EMBL" id="MSU88694.1"/>
    </source>
</evidence>
<feature type="domain" description="EAL" evidence="3">
    <location>
        <begin position="537"/>
        <end position="788"/>
    </location>
</feature>
<accession>A0A6L5YYE8</accession>
<dbReference type="PANTHER" id="PTHR44757:SF2">
    <property type="entry name" value="BIOFILM ARCHITECTURE MAINTENANCE PROTEIN MBAA"/>
    <property type="match status" value="1"/>
</dbReference>
<dbReference type="AlphaFoldDB" id="A0A6L5YYE8"/>
<dbReference type="Gene3D" id="3.30.450.20">
    <property type="entry name" value="PAS domain"/>
    <property type="match status" value="1"/>
</dbReference>
<protein>
    <submittedName>
        <fullName evidence="5">EAL domain-containing protein</fullName>
    </submittedName>
</protein>
<dbReference type="InterPro" id="IPR000160">
    <property type="entry name" value="GGDEF_dom"/>
</dbReference>
<dbReference type="Pfam" id="PF00990">
    <property type="entry name" value="GGDEF"/>
    <property type="match status" value="1"/>
</dbReference>
<evidence type="ECO:0000313" key="6">
    <source>
        <dbReference type="Proteomes" id="UP000474957"/>
    </source>
</evidence>
<feature type="compositionally biased region" description="Polar residues" evidence="1">
    <location>
        <begin position="1"/>
        <end position="11"/>
    </location>
</feature>
<feature type="compositionally biased region" description="Polar residues" evidence="1">
    <location>
        <begin position="333"/>
        <end position="342"/>
    </location>
</feature>
<dbReference type="Gene3D" id="3.20.20.450">
    <property type="entry name" value="EAL domain"/>
    <property type="match status" value="1"/>
</dbReference>
<sequence length="796" mass="86842">MATARSKTSCAGSGRSPRARTAPSTSTGTAIFPTRSCTRSGSWWPGPNRSPRDSVNRAFTCCCETKRMTLDALFAHVADRSREAIAVAKADPADGAVMHFVWCNPAFTRLTGFSRSELAGCRASVLAGPDVDQGEHLKIIEKLMNWEYFSVELRNNSKDGRTLWQRMTWAPIQLGDEGGSWWICYIADVSREKSAEQMLNAAPRVPGPAPPQLASVDHIHHGYALFDAGLGLAAANGAFFDALGVDPGAAPVGVAFGALLRTALKADVFAAGEHADSTWIEARVARLRQLAKPYDIAMRDGRVLQIHHGTGPDGLLSLLAIDATEERERQRTLSRSAETAQRSARELEEQNTALREAKELVEKAALTDPLTGLANRRHLSQVLTQRLREMRLRDRPFAALLIDLDRFKLVNDTLGHGAGDELLVHVAQILRAQTRGGDFVARMGGDEFAILTDLTRSAVDVSRMADGILEGASAPFRWRGHAINFGASIGVALATAGMDEPDRIIASADMALYRAKAAGRGRWSFFTEDMHRSALRTQHTATELLRACERDEFVVHYQPQVDARSHALTGVEALVRWNHPQRGILMPDQFLDVADGLGVVKEIDRIVFRHVARDMLDWQARGLDMPKVAVNVSSKRLHDPALVHDISASGVDPARFCIEILESIYLDDTNDVVRWTCDQLSEMGTKIAIDDFGTGHASIQGLLSLAPDILKIDRTFIAPILDEMTKATLAHAIVQIGRCLDIEVIAEGVETLEHARRAAELGCDILQGYAFGRPLDAQALLRHVTGTGAADALSPG</sequence>
<dbReference type="SMART" id="SM00052">
    <property type="entry name" value="EAL"/>
    <property type="match status" value="1"/>
</dbReference>
<dbReference type="CDD" id="cd01948">
    <property type="entry name" value="EAL"/>
    <property type="match status" value="1"/>
</dbReference>
<evidence type="ECO:0000256" key="1">
    <source>
        <dbReference type="SAM" id="MobiDB-lite"/>
    </source>
</evidence>
<evidence type="ECO:0000259" key="3">
    <source>
        <dbReference type="PROSITE" id="PS50883"/>
    </source>
</evidence>
<dbReference type="PROSITE" id="PS50113">
    <property type="entry name" value="PAC"/>
    <property type="match status" value="1"/>
</dbReference>
<dbReference type="FunFam" id="3.30.70.270:FF:000001">
    <property type="entry name" value="Diguanylate cyclase domain protein"/>
    <property type="match status" value="1"/>
</dbReference>
<dbReference type="PROSITE" id="PS50883">
    <property type="entry name" value="EAL"/>
    <property type="match status" value="1"/>
</dbReference>
<dbReference type="InterPro" id="IPR000014">
    <property type="entry name" value="PAS"/>
</dbReference>
<dbReference type="SUPFAM" id="SSF141868">
    <property type="entry name" value="EAL domain-like"/>
    <property type="match status" value="1"/>
</dbReference>
<dbReference type="InterPro" id="IPR001633">
    <property type="entry name" value="EAL_dom"/>
</dbReference>
<feature type="domain" description="GGDEF" evidence="4">
    <location>
        <begin position="395"/>
        <end position="528"/>
    </location>
</feature>
<dbReference type="SUPFAM" id="SSF55785">
    <property type="entry name" value="PYP-like sensor domain (PAS domain)"/>
    <property type="match status" value="1"/>
</dbReference>
<keyword evidence="6" id="KW-1185">Reference proteome</keyword>
<dbReference type="PROSITE" id="PS50887">
    <property type="entry name" value="GGDEF"/>
    <property type="match status" value="1"/>
</dbReference>
<feature type="region of interest" description="Disordered" evidence="1">
    <location>
        <begin position="329"/>
        <end position="348"/>
    </location>
</feature>
<dbReference type="PANTHER" id="PTHR44757">
    <property type="entry name" value="DIGUANYLATE CYCLASE DGCP"/>
    <property type="match status" value="1"/>
</dbReference>
<dbReference type="Pfam" id="PF13426">
    <property type="entry name" value="PAS_9"/>
    <property type="match status" value="1"/>
</dbReference>
<dbReference type="CDD" id="cd01949">
    <property type="entry name" value="GGDEF"/>
    <property type="match status" value="1"/>
</dbReference>
<dbReference type="SMART" id="SM00267">
    <property type="entry name" value="GGDEF"/>
    <property type="match status" value="1"/>
</dbReference>
<dbReference type="InterPro" id="IPR043128">
    <property type="entry name" value="Rev_trsase/Diguanyl_cyclase"/>
</dbReference>
<name>A0A6L5YYE8_9RHOB</name>
<comment type="caution">
    <text evidence="5">The sequence shown here is derived from an EMBL/GenBank/DDBJ whole genome shotgun (WGS) entry which is preliminary data.</text>
</comment>
<dbReference type="InterPro" id="IPR000700">
    <property type="entry name" value="PAS-assoc_C"/>
</dbReference>
<dbReference type="InterPro" id="IPR052155">
    <property type="entry name" value="Biofilm_reg_signaling"/>
</dbReference>
<dbReference type="CDD" id="cd00130">
    <property type="entry name" value="PAS"/>
    <property type="match status" value="1"/>
</dbReference>
<dbReference type="NCBIfam" id="TIGR00254">
    <property type="entry name" value="GGDEF"/>
    <property type="match status" value="1"/>
</dbReference>
<gene>
    <name evidence="5" type="ORF">GE300_03545</name>
</gene>
<feature type="compositionally biased region" description="Polar residues" evidence="1">
    <location>
        <begin position="22"/>
        <end position="31"/>
    </location>
</feature>